<keyword evidence="3" id="KW-0378">Hydrolase</keyword>
<name>A0A8J7L9S2_9NOST</name>
<protein>
    <submittedName>
        <fullName evidence="3">Uma2 family endonuclease</fullName>
    </submittedName>
</protein>
<dbReference type="EMBL" id="JAECZC010000050">
    <property type="protein sequence ID" value="MBH8564743.1"/>
    <property type="molecule type" value="Genomic_DNA"/>
</dbReference>
<dbReference type="RefSeq" id="WP_198126566.1">
    <property type="nucleotide sequence ID" value="NZ_JAECZC010000050.1"/>
</dbReference>
<comment type="caution">
    <text evidence="3">The sequence shown here is derived from an EMBL/GenBank/DDBJ whole genome shotgun (WGS) entry which is preliminary data.</text>
</comment>
<sequence length="233" mass="26373">MTSSIEQNLDKSARIPPLESGDRLSRHEFERRYTAMPHIKKAELIEGVVYLASPLRFNSHGKPHANLIGWLWIYKVSTPGVELGDNSTVRLDLDNEPQPDVVLLIDERLGGQARISSDDYIEGAPELVAEVAASSAANDLYDKKRAYRRNGVKEYIVWQSLENKLDWFSLQNEEYVSLEPGTDGVIKSRVFPGLWLDIQALRTGEMTQVLAVLQQGLHSQEHADFVQQLTRNF</sequence>
<feature type="region of interest" description="Disordered" evidence="1">
    <location>
        <begin position="1"/>
        <end position="21"/>
    </location>
</feature>
<dbReference type="AlphaFoldDB" id="A0A8J7L9S2"/>
<keyword evidence="3" id="KW-0255">Endonuclease</keyword>
<evidence type="ECO:0000313" key="4">
    <source>
        <dbReference type="Proteomes" id="UP000632766"/>
    </source>
</evidence>
<proteinExistence type="predicted"/>
<keyword evidence="4" id="KW-1185">Reference proteome</keyword>
<dbReference type="PANTHER" id="PTHR35400">
    <property type="entry name" value="SLR1083 PROTEIN"/>
    <property type="match status" value="1"/>
</dbReference>
<dbReference type="GO" id="GO:0004519">
    <property type="term" value="F:endonuclease activity"/>
    <property type="evidence" value="ECO:0007669"/>
    <property type="project" value="UniProtKB-KW"/>
</dbReference>
<feature type="domain" description="Putative restriction endonuclease" evidence="2">
    <location>
        <begin position="28"/>
        <end position="198"/>
    </location>
</feature>
<dbReference type="InterPro" id="IPR012296">
    <property type="entry name" value="Nuclease_put_TT1808"/>
</dbReference>
<evidence type="ECO:0000256" key="1">
    <source>
        <dbReference type="SAM" id="MobiDB-lite"/>
    </source>
</evidence>
<evidence type="ECO:0000259" key="2">
    <source>
        <dbReference type="Pfam" id="PF05685"/>
    </source>
</evidence>
<dbReference type="CDD" id="cd06260">
    <property type="entry name" value="DUF820-like"/>
    <property type="match status" value="1"/>
</dbReference>
<dbReference type="InterPro" id="IPR008538">
    <property type="entry name" value="Uma2"/>
</dbReference>
<dbReference type="PANTHER" id="PTHR35400:SF3">
    <property type="entry name" value="SLL1072 PROTEIN"/>
    <property type="match status" value="1"/>
</dbReference>
<accession>A0A8J7L9S2</accession>
<evidence type="ECO:0000313" key="3">
    <source>
        <dbReference type="EMBL" id="MBH8564743.1"/>
    </source>
</evidence>
<dbReference type="SUPFAM" id="SSF52980">
    <property type="entry name" value="Restriction endonuclease-like"/>
    <property type="match status" value="1"/>
</dbReference>
<dbReference type="Gene3D" id="3.90.1570.10">
    <property type="entry name" value="tt1808, chain A"/>
    <property type="match status" value="1"/>
</dbReference>
<gene>
    <name evidence="3" type="ORF">I8748_21595</name>
</gene>
<dbReference type="Pfam" id="PF05685">
    <property type="entry name" value="Uma2"/>
    <property type="match status" value="1"/>
</dbReference>
<keyword evidence="3" id="KW-0540">Nuclease</keyword>
<reference evidence="3 4" key="1">
    <citation type="journal article" date="2021" name="Int. J. Syst. Evol. Microbiol.">
        <title>Amazonocrinis nigriterrae gen. nov., sp. nov., Atlanticothrix silvestris gen. nov., sp. nov. and Dendronalium phyllosphericum gen. nov., sp. nov., nostocacean cyanobacteria from Brazilian environments.</title>
        <authorList>
            <person name="Alvarenga D.O."/>
            <person name="Andreote A.P.D."/>
            <person name="Branco L.H.Z."/>
            <person name="Delbaje E."/>
            <person name="Cruz R.B."/>
            <person name="Varani A.M."/>
            <person name="Fiore M.F."/>
        </authorList>
    </citation>
    <scope>NUCLEOTIDE SEQUENCE [LARGE SCALE GENOMIC DNA]</scope>
    <source>
        <strain evidence="3 4">CENA67</strain>
    </source>
</reference>
<organism evidence="3 4">
    <name type="scientific">Amazonocrinis nigriterrae CENA67</name>
    <dbReference type="NCBI Taxonomy" id="2794033"/>
    <lineage>
        <taxon>Bacteria</taxon>
        <taxon>Bacillati</taxon>
        <taxon>Cyanobacteriota</taxon>
        <taxon>Cyanophyceae</taxon>
        <taxon>Nostocales</taxon>
        <taxon>Nostocaceae</taxon>
        <taxon>Amazonocrinis</taxon>
        <taxon>Amazonocrinis nigriterrae</taxon>
    </lineage>
</organism>
<dbReference type="InterPro" id="IPR011335">
    <property type="entry name" value="Restrct_endonuc-II-like"/>
</dbReference>
<dbReference type="Proteomes" id="UP000632766">
    <property type="component" value="Unassembled WGS sequence"/>
</dbReference>